<protein>
    <submittedName>
        <fullName evidence="1">Uncharacterized protein</fullName>
    </submittedName>
</protein>
<gene>
    <name evidence="1" type="ORF">EFL95_09050</name>
</gene>
<reference evidence="1 2" key="1">
    <citation type="submission" date="2018-11" db="EMBL/GenBank/DDBJ databases">
        <authorList>
            <person name="Li F."/>
        </authorList>
    </citation>
    <scope>NUCLEOTIDE SEQUENCE [LARGE SCALE GENOMIC DNA]</scope>
    <source>
        <strain evidence="1 2">KIS18-7</strain>
    </source>
</reference>
<dbReference type="RefSeq" id="WP_123233668.1">
    <property type="nucleotide sequence ID" value="NZ_RJSG01000002.1"/>
</dbReference>
<accession>A0A3N0DUK5</accession>
<proteinExistence type="predicted"/>
<evidence type="ECO:0000313" key="1">
    <source>
        <dbReference type="EMBL" id="RNL79166.1"/>
    </source>
</evidence>
<comment type="caution">
    <text evidence="1">The sequence shown here is derived from an EMBL/GenBank/DDBJ whole genome shotgun (WGS) entry which is preliminary data.</text>
</comment>
<dbReference type="AlphaFoldDB" id="A0A3N0DUK5"/>
<evidence type="ECO:0000313" key="2">
    <source>
        <dbReference type="Proteomes" id="UP000277094"/>
    </source>
</evidence>
<keyword evidence="2" id="KW-1185">Reference proteome</keyword>
<dbReference type="EMBL" id="RJSG01000002">
    <property type="protein sequence ID" value="RNL79166.1"/>
    <property type="molecule type" value="Genomic_DNA"/>
</dbReference>
<dbReference type="Proteomes" id="UP000277094">
    <property type="component" value="Unassembled WGS sequence"/>
</dbReference>
<name>A0A3N0DUK5_9ACTN</name>
<organism evidence="1 2">
    <name type="scientific">Nocardioides marmorisolisilvae</name>
    <dbReference type="NCBI Taxonomy" id="1542737"/>
    <lineage>
        <taxon>Bacteria</taxon>
        <taxon>Bacillati</taxon>
        <taxon>Actinomycetota</taxon>
        <taxon>Actinomycetes</taxon>
        <taxon>Propionibacteriales</taxon>
        <taxon>Nocardioidaceae</taxon>
        <taxon>Nocardioides</taxon>
    </lineage>
</organism>
<sequence>MNSLARAAISDGEAKIRMLELAQMVLDPERADPRHPREVLAAEPDLAGIAFLAIGTVVVLFLEKDQDAVQFLRAMITQAREDLINLRLLAGGDHLG</sequence>